<dbReference type="STRING" id="1122142.SAMN02910414_00707"/>
<sequence>MFKNFKKSITLLAIACLFSSTVCYMNVETLYAASSKKSSNKTSSKKNSSKKNNSKTDKSIIVKGNASLENAIKSAKSGTTIVIDGTIKSNTIKLPAGVNIQGINNAVIDFSSTRGANGKGLYLAANGSTISNVTIKNAADNGIFVTGSYNTFKNVTCCYNHDAGFQVSNGGANNYFYKCNANHNYDATGENADGFAVKLHSGVGNVFEECVSEYNSDDGWDCYAAHGAIKLINCHANYNGLCNGIRGDGNGFKMGGVDNKTPGQKPHLDPLNHYLEGCTAVGNYAAGYDRNNQSGVVTMKSCYADSNKGGNYHWPATGKPSALGYKVVFGKAIIDNCTSKNGRNDISGAILKGNCIGF</sequence>
<dbReference type="GO" id="GO:0016837">
    <property type="term" value="F:carbon-oxygen lyase activity, acting on polysaccharides"/>
    <property type="evidence" value="ECO:0007669"/>
    <property type="project" value="TreeGrafter"/>
</dbReference>
<accession>A0A1H3GY86</accession>
<evidence type="ECO:0000256" key="2">
    <source>
        <dbReference type="ARBA" id="ARBA00022525"/>
    </source>
</evidence>
<dbReference type="Pfam" id="PF22842">
    <property type="entry name" value="Pel9A-like_beta_helix"/>
    <property type="match status" value="1"/>
</dbReference>
<feature type="domain" description="Pel9A-like right handed beta-helix region" evidence="5">
    <location>
        <begin position="118"/>
        <end position="330"/>
    </location>
</feature>
<keyword evidence="7" id="KW-1185">Reference proteome</keyword>
<dbReference type="InterPro" id="IPR012334">
    <property type="entry name" value="Pectin_lyas_fold"/>
</dbReference>
<gene>
    <name evidence="6" type="ORF">SAMN02910414_00707</name>
</gene>
<keyword evidence="2" id="KW-0964">Secreted</keyword>
<evidence type="ECO:0000256" key="1">
    <source>
        <dbReference type="ARBA" id="ARBA00004613"/>
    </source>
</evidence>
<dbReference type="SMART" id="SM00710">
    <property type="entry name" value="PbH1"/>
    <property type="match status" value="5"/>
</dbReference>
<evidence type="ECO:0000256" key="3">
    <source>
        <dbReference type="ARBA" id="ARBA00022729"/>
    </source>
</evidence>
<evidence type="ECO:0000259" key="5">
    <source>
        <dbReference type="Pfam" id="PF22842"/>
    </source>
</evidence>
<dbReference type="InterPro" id="IPR006626">
    <property type="entry name" value="PbH1"/>
</dbReference>
<dbReference type="Proteomes" id="UP000183918">
    <property type="component" value="Unassembled WGS sequence"/>
</dbReference>
<dbReference type="SUPFAM" id="SSF51126">
    <property type="entry name" value="Pectin lyase-like"/>
    <property type="match status" value="1"/>
</dbReference>
<protein>
    <submittedName>
        <fullName evidence="6">Right handed beta helix region</fullName>
    </submittedName>
</protein>
<evidence type="ECO:0000313" key="7">
    <source>
        <dbReference type="Proteomes" id="UP000183918"/>
    </source>
</evidence>
<reference evidence="6 7" key="1">
    <citation type="submission" date="2016-10" db="EMBL/GenBank/DDBJ databases">
        <authorList>
            <person name="de Groot N.N."/>
        </authorList>
    </citation>
    <scope>NUCLEOTIDE SEQUENCE [LARGE SCALE GENOMIC DNA]</scope>
    <source>
        <strain evidence="6 7">DSM 14045</strain>
    </source>
</reference>
<dbReference type="InterPro" id="IPR052052">
    <property type="entry name" value="Polysaccharide_Lyase_9"/>
</dbReference>
<dbReference type="PANTHER" id="PTHR40088:SF2">
    <property type="entry name" value="SECRETED SUGAR HYDROLASE"/>
    <property type="match status" value="1"/>
</dbReference>
<evidence type="ECO:0000313" key="6">
    <source>
        <dbReference type="EMBL" id="SDY08087.1"/>
    </source>
</evidence>
<comment type="subcellular location">
    <subcellularLocation>
        <location evidence="1">Secreted</location>
    </subcellularLocation>
</comment>
<dbReference type="EMBL" id="FNPG01000007">
    <property type="protein sequence ID" value="SDY08087.1"/>
    <property type="molecule type" value="Genomic_DNA"/>
</dbReference>
<organism evidence="6 7">
    <name type="scientific">Lachnobacterium bovis DSM 14045</name>
    <dbReference type="NCBI Taxonomy" id="1122142"/>
    <lineage>
        <taxon>Bacteria</taxon>
        <taxon>Bacillati</taxon>
        <taxon>Bacillota</taxon>
        <taxon>Clostridia</taxon>
        <taxon>Lachnospirales</taxon>
        <taxon>Lachnospiraceae</taxon>
        <taxon>Lachnobacterium</taxon>
    </lineage>
</organism>
<dbReference type="AlphaFoldDB" id="A0A1H3GY86"/>
<feature type="signal peptide" evidence="4">
    <location>
        <begin position="1"/>
        <end position="25"/>
    </location>
</feature>
<dbReference type="InterPro" id="IPR011050">
    <property type="entry name" value="Pectin_lyase_fold/virulence"/>
</dbReference>
<feature type="chain" id="PRO_5038492518" evidence="4">
    <location>
        <begin position="26"/>
        <end position="358"/>
    </location>
</feature>
<dbReference type="Gene3D" id="2.160.20.10">
    <property type="entry name" value="Single-stranded right-handed beta-helix, Pectin lyase-like"/>
    <property type="match status" value="1"/>
</dbReference>
<dbReference type="RefSeq" id="WP_242871422.1">
    <property type="nucleotide sequence ID" value="NZ_FNPG01000007.1"/>
</dbReference>
<evidence type="ECO:0000256" key="4">
    <source>
        <dbReference type="SAM" id="SignalP"/>
    </source>
</evidence>
<name>A0A1H3GY86_9FIRM</name>
<dbReference type="InterPro" id="IPR053868">
    <property type="entry name" value="Pel9A-like_beta_helix"/>
</dbReference>
<dbReference type="PANTHER" id="PTHR40088">
    <property type="entry name" value="PECTATE LYASE (EUROFUNG)"/>
    <property type="match status" value="1"/>
</dbReference>
<proteinExistence type="predicted"/>
<keyword evidence="3 4" id="KW-0732">Signal</keyword>
<dbReference type="GO" id="GO:0005576">
    <property type="term" value="C:extracellular region"/>
    <property type="evidence" value="ECO:0007669"/>
    <property type="project" value="UniProtKB-SubCell"/>
</dbReference>